<gene>
    <name evidence="1" type="ORF">RchiOBHm_Chr1g0363441</name>
</gene>
<comment type="caution">
    <text evidence="1">The sequence shown here is derived from an EMBL/GenBank/DDBJ whole genome shotgun (WGS) entry which is preliminary data.</text>
</comment>
<dbReference type="EMBL" id="PDCK01000039">
    <property type="protein sequence ID" value="PRQ58819.1"/>
    <property type="molecule type" value="Genomic_DNA"/>
</dbReference>
<dbReference type="AlphaFoldDB" id="A0A2P6SJH4"/>
<dbReference type="Gramene" id="PRQ58819">
    <property type="protein sequence ID" value="PRQ58819"/>
    <property type="gene ID" value="RchiOBHm_Chr1g0363441"/>
</dbReference>
<accession>A0A2P6SJH4</accession>
<keyword evidence="2" id="KW-1185">Reference proteome</keyword>
<evidence type="ECO:0000313" key="1">
    <source>
        <dbReference type="EMBL" id="PRQ58819.1"/>
    </source>
</evidence>
<protein>
    <submittedName>
        <fullName evidence="1">Uncharacterized protein</fullName>
    </submittedName>
</protein>
<reference evidence="1 2" key="1">
    <citation type="journal article" date="2018" name="Nat. Genet.">
        <title>The Rosa genome provides new insights in the design of modern roses.</title>
        <authorList>
            <person name="Bendahmane M."/>
        </authorList>
    </citation>
    <scope>NUCLEOTIDE SEQUENCE [LARGE SCALE GENOMIC DNA]</scope>
    <source>
        <strain evidence="2">cv. Old Blush</strain>
    </source>
</reference>
<sequence>MHKRHNFGHKQDSSTRCKPAANVGLGMEGRRMIVLFFSFFELSSNSCNSHFFRDESTKGCYSE</sequence>
<organism evidence="1 2">
    <name type="scientific">Rosa chinensis</name>
    <name type="common">China rose</name>
    <dbReference type="NCBI Taxonomy" id="74649"/>
    <lineage>
        <taxon>Eukaryota</taxon>
        <taxon>Viridiplantae</taxon>
        <taxon>Streptophyta</taxon>
        <taxon>Embryophyta</taxon>
        <taxon>Tracheophyta</taxon>
        <taxon>Spermatophyta</taxon>
        <taxon>Magnoliopsida</taxon>
        <taxon>eudicotyledons</taxon>
        <taxon>Gunneridae</taxon>
        <taxon>Pentapetalae</taxon>
        <taxon>rosids</taxon>
        <taxon>fabids</taxon>
        <taxon>Rosales</taxon>
        <taxon>Rosaceae</taxon>
        <taxon>Rosoideae</taxon>
        <taxon>Rosoideae incertae sedis</taxon>
        <taxon>Rosa</taxon>
    </lineage>
</organism>
<evidence type="ECO:0000313" key="2">
    <source>
        <dbReference type="Proteomes" id="UP000238479"/>
    </source>
</evidence>
<proteinExistence type="predicted"/>
<dbReference type="Proteomes" id="UP000238479">
    <property type="component" value="Chromosome 1"/>
</dbReference>
<name>A0A2P6SJH4_ROSCH</name>